<dbReference type="InterPro" id="IPR047951">
    <property type="entry name" value="Transpos_ISL3"/>
</dbReference>
<sequence>MRRPIRSRGKKTLSLERNEKHRAGEGSVCVESEIEHERNQHTDTMQLKTILNHVEKQKGFVYTDARFSDDQSQILVTLKPHARSRPVCSGCRKKRLGYDTRPVRRFEFVPLWAIPVIFLCAMRRVNCPDCGVKVEWLPWADGKHQSTHSYRIFLASWAKRLNWKETAAIFGTSWDTVYRAVDWVVRWGLVHREIGEIEAIGVDEIAYRRGHKCITLVYQIDSYFCRLLYVARDRTEQSLRGFFSTVSASSIESLRFVCTDMWKQYMNVIAEHASGAVHILDRYHVMKKFGDKLNQVRAEEARQMKAGAQELTMVPAETS</sequence>
<comment type="caution">
    <text evidence="3">The sequence shown here is derived from an EMBL/GenBank/DDBJ whole genome shotgun (WGS) entry which is preliminary data.</text>
</comment>
<dbReference type="OrthoDB" id="286035at2"/>
<evidence type="ECO:0000259" key="2">
    <source>
        <dbReference type="Pfam" id="PF01610"/>
    </source>
</evidence>
<evidence type="ECO:0000256" key="1">
    <source>
        <dbReference type="SAM" id="MobiDB-lite"/>
    </source>
</evidence>
<reference evidence="3 4" key="1">
    <citation type="submission" date="2019-02" db="EMBL/GenBank/DDBJ databases">
        <title>Deep-cultivation of Planctomycetes and their phenomic and genomic characterization uncovers novel biology.</title>
        <authorList>
            <person name="Wiegand S."/>
            <person name="Jogler M."/>
            <person name="Boedeker C."/>
            <person name="Pinto D."/>
            <person name="Vollmers J."/>
            <person name="Rivas-Marin E."/>
            <person name="Kohn T."/>
            <person name="Peeters S.H."/>
            <person name="Heuer A."/>
            <person name="Rast P."/>
            <person name="Oberbeckmann S."/>
            <person name="Bunk B."/>
            <person name="Jeske O."/>
            <person name="Meyerdierks A."/>
            <person name="Storesund J.E."/>
            <person name="Kallscheuer N."/>
            <person name="Luecker S."/>
            <person name="Lage O.M."/>
            <person name="Pohl T."/>
            <person name="Merkel B.J."/>
            <person name="Hornburger P."/>
            <person name="Mueller R.-W."/>
            <person name="Bruemmer F."/>
            <person name="Labrenz M."/>
            <person name="Spormann A.M."/>
            <person name="Op Den Camp H."/>
            <person name="Overmann J."/>
            <person name="Amann R."/>
            <person name="Jetten M.S.M."/>
            <person name="Mascher T."/>
            <person name="Medema M.H."/>
            <person name="Devos D.P."/>
            <person name="Kaster A.-K."/>
            <person name="Ovreas L."/>
            <person name="Rohde M."/>
            <person name="Galperin M.Y."/>
            <person name="Jogler C."/>
        </authorList>
    </citation>
    <scope>NUCLEOTIDE SEQUENCE [LARGE SCALE GENOMIC DNA]</scope>
    <source>
        <strain evidence="3 4">CA85</strain>
    </source>
</reference>
<feature type="compositionally biased region" description="Basic residues" evidence="1">
    <location>
        <begin position="1"/>
        <end position="11"/>
    </location>
</feature>
<gene>
    <name evidence="3" type="ORF">CA85_50860</name>
</gene>
<dbReference type="Pfam" id="PF01610">
    <property type="entry name" value="DDE_Tnp_ISL3"/>
    <property type="match status" value="1"/>
</dbReference>
<dbReference type="Proteomes" id="UP000318053">
    <property type="component" value="Unassembled WGS sequence"/>
</dbReference>
<evidence type="ECO:0000313" key="3">
    <source>
        <dbReference type="EMBL" id="TWT52118.1"/>
    </source>
</evidence>
<dbReference type="EMBL" id="SJPK01000032">
    <property type="protein sequence ID" value="TWT52118.1"/>
    <property type="molecule type" value="Genomic_DNA"/>
</dbReference>
<proteinExistence type="predicted"/>
<dbReference type="AlphaFoldDB" id="A0A5C5WNB7"/>
<feature type="region of interest" description="Disordered" evidence="1">
    <location>
        <begin position="1"/>
        <end position="28"/>
    </location>
</feature>
<accession>A0A5C5WNB7</accession>
<keyword evidence="4" id="KW-1185">Reference proteome</keyword>
<dbReference type="PANTHER" id="PTHR33498">
    <property type="entry name" value="TRANSPOSASE FOR INSERTION SEQUENCE ELEMENT IS1557"/>
    <property type="match status" value="1"/>
</dbReference>
<feature type="compositionally biased region" description="Basic and acidic residues" evidence="1">
    <location>
        <begin position="13"/>
        <end position="24"/>
    </location>
</feature>
<name>A0A5C5WNB7_9BACT</name>
<dbReference type="PANTHER" id="PTHR33498:SF1">
    <property type="entry name" value="TRANSPOSASE FOR INSERTION SEQUENCE ELEMENT IS1557"/>
    <property type="match status" value="1"/>
</dbReference>
<organism evidence="3 4">
    <name type="scientific">Allorhodopirellula solitaria</name>
    <dbReference type="NCBI Taxonomy" id="2527987"/>
    <lineage>
        <taxon>Bacteria</taxon>
        <taxon>Pseudomonadati</taxon>
        <taxon>Planctomycetota</taxon>
        <taxon>Planctomycetia</taxon>
        <taxon>Pirellulales</taxon>
        <taxon>Pirellulaceae</taxon>
        <taxon>Allorhodopirellula</taxon>
    </lineage>
</organism>
<dbReference type="InterPro" id="IPR002560">
    <property type="entry name" value="Transposase_DDE"/>
</dbReference>
<protein>
    <submittedName>
        <fullName evidence="3">Transposase</fullName>
    </submittedName>
</protein>
<feature type="domain" description="Transposase IS204/IS1001/IS1096/IS1165 DDE" evidence="2">
    <location>
        <begin position="200"/>
        <end position="308"/>
    </location>
</feature>
<evidence type="ECO:0000313" key="4">
    <source>
        <dbReference type="Proteomes" id="UP000318053"/>
    </source>
</evidence>